<dbReference type="SUPFAM" id="SSF47240">
    <property type="entry name" value="Ferritin-like"/>
    <property type="match status" value="2"/>
</dbReference>
<dbReference type="GO" id="GO:0005737">
    <property type="term" value="C:cytoplasm"/>
    <property type="evidence" value="ECO:0007669"/>
    <property type="project" value="TreeGrafter"/>
</dbReference>
<keyword evidence="4 5" id="KW-0408">Iron</keyword>
<evidence type="ECO:0000256" key="3">
    <source>
        <dbReference type="ARBA" id="ARBA00022723"/>
    </source>
</evidence>
<dbReference type="GO" id="GO:0008198">
    <property type="term" value="F:ferrous iron binding"/>
    <property type="evidence" value="ECO:0007669"/>
    <property type="project" value="TreeGrafter"/>
</dbReference>
<dbReference type="InterPro" id="IPR008331">
    <property type="entry name" value="Ferritin_DPS_dom"/>
</dbReference>
<evidence type="ECO:0000256" key="4">
    <source>
        <dbReference type="ARBA" id="ARBA00023004"/>
    </source>
</evidence>
<dbReference type="InterPro" id="IPR012347">
    <property type="entry name" value="Ferritin-like"/>
</dbReference>
<sequence>MENVRSSCRFHLSCKTSFFDRDDVALNNFSQFFKHQSQEKQEHAEKLMKFQNQRGGRILLQDVKKPERDEWGNSLQAMQVALDLEKNVNQSLLDLHQLATSQTDPHLCDFLETHYLDEQVKAIKRLGDDITNLKRLGAPENGMGEYLFDKLSLEDSTQRIIPSHKMDSQVCQNYHQDCEAAVNKQINLELTASYLYLSLMSFFDRDDVALSNFSQFFKHQSQEKQEHAEKLMKFQNQRGGRILLQDVKKPERDEWGNSLQAMQVALDLEKNVNQSLLDLHQLATTLTDPHLCDFLETHYLDEQVKTIKRLGDYITNLKRLGAPETGMGEYLFDKLSLEDSS</sequence>
<feature type="domain" description="Ferritin-like diiron" evidence="7">
    <location>
        <begin position="172"/>
        <end position="321"/>
    </location>
</feature>
<dbReference type="STRING" id="75743.A0A401NPH3"/>
<protein>
    <recommendedName>
        <fullName evidence="6">Ferritin</fullName>
    </recommendedName>
</protein>
<evidence type="ECO:0000313" key="9">
    <source>
        <dbReference type="Proteomes" id="UP000288216"/>
    </source>
</evidence>
<proteinExistence type="inferred from homology"/>
<comment type="similarity">
    <text evidence="1 6">Belongs to the ferritin family.</text>
</comment>
<dbReference type="Gene3D" id="1.20.1260.10">
    <property type="match status" value="2"/>
</dbReference>
<keyword evidence="9" id="KW-1185">Reference proteome</keyword>
<organism evidence="8 9">
    <name type="scientific">Scyliorhinus torazame</name>
    <name type="common">Cloudy catshark</name>
    <name type="synonym">Catulus torazame</name>
    <dbReference type="NCBI Taxonomy" id="75743"/>
    <lineage>
        <taxon>Eukaryota</taxon>
        <taxon>Metazoa</taxon>
        <taxon>Chordata</taxon>
        <taxon>Craniata</taxon>
        <taxon>Vertebrata</taxon>
        <taxon>Chondrichthyes</taxon>
        <taxon>Elasmobranchii</taxon>
        <taxon>Galeomorphii</taxon>
        <taxon>Galeoidea</taxon>
        <taxon>Carcharhiniformes</taxon>
        <taxon>Scyliorhinidae</taxon>
        <taxon>Scyliorhinus</taxon>
    </lineage>
</organism>
<dbReference type="InterPro" id="IPR009078">
    <property type="entry name" value="Ferritin-like_SF"/>
</dbReference>
<dbReference type="Proteomes" id="UP000288216">
    <property type="component" value="Unassembled WGS sequence"/>
</dbReference>
<name>A0A401NPH3_SCYTO</name>
<evidence type="ECO:0000256" key="6">
    <source>
        <dbReference type="RuleBase" id="RU361145"/>
    </source>
</evidence>
<dbReference type="EMBL" id="BFAA01001266">
    <property type="protein sequence ID" value="GCB62749.1"/>
    <property type="molecule type" value="Genomic_DNA"/>
</dbReference>
<dbReference type="InterPro" id="IPR014034">
    <property type="entry name" value="Ferritin_CS"/>
</dbReference>
<feature type="binding site" evidence="5">
    <location>
        <position position="269"/>
    </location>
    <ligand>
        <name>Fe cation</name>
        <dbReference type="ChEBI" id="CHEBI:24875"/>
        <label>1</label>
    </ligand>
</feature>
<feature type="binding site" evidence="5">
    <location>
        <position position="189"/>
    </location>
    <ligand>
        <name>Fe cation</name>
        <dbReference type="ChEBI" id="CHEBI:24875"/>
        <label>1</label>
    </ligand>
</feature>
<evidence type="ECO:0000256" key="1">
    <source>
        <dbReference type="ARBA" id="ARBA00007513"/>
    </source>
</evidence>
<feature type="binding site" evidence="5">
    <location>
        <position position="227"/>
    </location>
    <ligand>
        <name>Fe cation</name>
        <dbReference type="ChEBI" id="CHEBI:24875"/>
        <label>1</label>
    </ligand>
</feature>
<dbReference type="GO" id="GO:0006826">
    <property type="term" value="P:iron ion transport"/>
    <property type="evidence" value="ECO:0007669"/>
    <property type="project" value="InterPro"/>
</dbReference>
<evidence type="ECO:0000313" key="8">
    <source>
        <dbReference type="EMBL" id="GCB62749.1"/>
    </source>
</evidence>
<dbReference type="FunFam" id="1.20.1260.10:FF:000002">
    <property type="entry name" value="Ferritin, mitochondrial"/>
    <property type="match status" value="2"/>
</dbReference>
<dbReference type="PANTHER" id="PTHR11431:SF75">
    <property type="entry name" value="FERRITIN"/>
    <property type="match status" value="1"/>
</dbReference>
<dbReference type="Pfam" id="PF00210">
    <property type="entry name" value="Ferritin"/>
    <property type="match status" value="2"/>
</dbReference>
<dbReference type="PROSITE" id="PS00204">
    <property type="entry name" value="FERRITIN_2"/>
    <property type="match status" value="2"/>
</dbReference>
<comment type="caution">
    <text evidence="8">The sequence shown here is derived from an EMBL/GenBank/DDBJ whole genome shotgun (WGS) entry which is preliminary data.</text>
</comment>
<keyword evidence="2 6" id="KW-0409">Iron storage</keyword>
<dbReference type="GO" id="GO:0006879">
    <property type="term" value="P:intracellular iron ion homeostasis"/>
    <property type="evidence" value="ECO:0007669"/>
    <property type="project" value="UniProtKB-KW"/>
</dbReference>
<evidence type="ECO:0000256" key="5">
    <source>
        <dbReference type="PIRSR" id="PIRSR601519-1"/>
    </source>
</evidence>
<feature type="binding site" evidence="5">
    <location>
        <position position="303"/>
    </location>
    <ligand>
        <name>Fe cation</name>
        <dbReference type="ChEBI" id="CHEBI:24875"/>
        <label>1</label>
    </ligand>
</feature>
<evidence type="ECO:0000259" key="7">
    <source>
        <dbReference type="PROSITE" id="PS50905"/>
    </source>
</evidence>
<accession>A0A401NPH3</accession>
<keyword evidence="3 5" id="KW-0479">Metal-binding</keyword>
<evidence type="ECO:0000256" key="2">
    <source>
        <dbReference type="ARBA" id="ARBA00022434"/>
    </source>
</evidence>
<dbReference type="OrthoDB" id="186462at2759"/>
<dbReference type="InterPro" id="IPR001519">
    <property type="entry name" value="Ferritin"/>
</dbReference>
<comment type="function">
    <text evidence="6">Stores iron in a soluble, non-toxic, readily available form. Important for iron homeostasis. Iron is taken up in the ferrous form and deposited as ferric hydroxides after oxidation.</text>
</comment>
<dbReference type="PROSITE" id="PS50905">
    <property type="entry name" value="FERRITIN_LIKE"/>
    <property type="match status" value="2"/>
</dbReference>
<gene>
    <name evidence="8" type="ORF">scyTo_0004301</name>
</gene>
<dbReference type="GO" id="GO:0008199">
    <property type="term" value="F:ferric iron binding"/>
    <property type="evidence" value="ECO:0007669"/>
    <property type="project" value="InterPro"/>
</dbReference>
<dbReference type="PANTHER" id="PTHR11431">
    <property type="entry name" value="FERRITIN"/>
    <property type="match status" value="1"/>
</dbReference>
<dbReference type="CDD" id="cd01056">
    <property type="entry name" value="Euk_Ferritin"/>
    <property type="match status" value="2"/>
</dbReference>
<dbReference type="InterPro" id="IPR009040">
    <property type="entry name" value="Ferritin-like_diiron"/>
</dbReference>
<dbReference type="OMA" id="GFVKFSC"/>
<reference evidence="8 9" key="1">
    <citation type="journal article" date="2018" name="Nat. Ecol. Evol.">
        <title>Shark genomes provide insights into elasmobranch evolution and the origin of vertebrates.</title>
        <authorList>
            <person name="Hara Y"/>
            <person name="Yamaguchi K"/>
            <person name="Onimaru K"/>
            <person name="Kadota M"/>
            <person name="Koyanagi M"/>
            <person name="Keeley SD"/>
            <person name="Tatsumi K"/>
            <person name="Tanaka K"/>
            <person name="Motone F"/>
            <person name="Kageyama Y"/>
            <person name="Nozu R"/>
            <person name="Adachi N"/>
            <person name="Nishimura O"/>
            <person name="Nakagawa R"/>
            <person name="Tanegashima C"/>
            <person name="Kiyatake I"/>
            <person name="Matsumoto R"/>
            <person name="Murakumo K"/>
            <person name="Nishida K"/>
            <person name="Terakita A"/>
            <person name="Kuratani S"/>
            <person name="Sato K"/>
            <person name="Hyodo S Kuraku.S."/>
        </authorList>
    </citation>
    <scope>NUCLEOTIDE SEQUENCE [LARGE SCALE GENOMIC DNA]</scope>
</reference>
<feature type="domain" description="Ferritin-like diiron" evidence="7">
    <location>
        <begin position="1"/>
        <end position="137"/>
    </location>
</feature>
<dbReference type="AlphaFoldDB" id="A0A401NPH3"/>